<evidence type="ECO:0000256" key="1">
    <source>
        <dbReference type="ARBA" id="ARBA00022679"/>
    </source>
</evidence>
<keyword evidence="1" id="KW-0808">Transferase</keyword>
<protein>
    <submittedName>
        <fullName evidence="4">GNAT superfamily N-acetyltransferase</fullName>
    </submittedName>
</protein>
<evidence type="ECO:0000256" key="2">
    <source>
        <dbReference type="ARBA" id="ARBA00023315"/>
    </source>
</evidence>
<evidence type="ECO:0000259" key="3">
    <source>
        <dbReference type="PROSITE" id="PS51186"/>
    </source>
</evidence>
<proteinExistence type="predicted"/>
<sequence>MPQGFSHRLATIADVPALTALSEAAIDALLGAVLSPAEVASSRLMMGIDSQLIADGTYFVVEKDGQIAGCGGWSRRATHYGGDHSPGRDDALLDPATDAARVRAMYTHPAFARQGVGRLVLELCEAAAAEAGFHRLELTATAAGEPLYAAYGFTPERRFTDARGGAPVPLCVMSKPVA</sequence>
<comment type="caution">
    <text evidence="4">The sequence shown here is derived from an EMBL/GenBank/DDBJ whole genome shotgun (WGS) entry which is preliminary data.</text>
</comment>
<evidence type="ECO:0000313" key="4">
    <source>
        <dbReference type="EMBL" id="MDQ0464257.1"/>
    </source>
</evidence>
<organism evidence="4 5">
    <name type="scientific">Caulobacter ginsengisoli</name>
    <dbReference type="NCBI Taxonomy" id="400775"/>
    <lineage>
        <taxon>Bacteria</taxon>
        <taxon>Pseudomonadati</taxon>
        <taxon>Pseudomonadota</taxon>
        <taxon>Alphaproteobacteria</taxon>
        <taxon>Caulobacterales</taxon>
        <taxon>Caulobacteraceae</taxon>
        <taxon>Caulobacter</taxon>
    </lineage>
</organism>
<dbReference type="RefSeq" id="WP_307348799.1">
    <property type="nucleotide sequence ID" value="NZ_JAUSVS010000003.1"/>
</dbReference>
<reference evidence="4 5" key="1">
    <citation type="submission" date="2023-07" db="EMBL/GenBank/DDBJ databases">
        <title>Genomic Encyclopedia of Type Strains, Phase IV (KMG-IV): sequencing the most valuable type-strain genomes for metagenomic binning, comparative biology and taxonomic classification.</title>
        <authorList>
            <person name="Goeker M."/>
        </authorList>
    </citation>
    <scope>NUCLEOTIDE SEQUENCE [LARGE SCALE GENOMIC DNA]</scope>
    <source>
        <strain evidence="4 5">DSM 18695</strain>
    </source>
</reference>
<dbReference type="InterPro" id="IPR050832">
    <property type="entry name" value="Bact_Acetyltransf"/>
</dbReference>
<dbReference type="Proteomes" id="UP001228905">
    <property type="component" value="Unassembled WGS sequence"/>
</dbReference>
<dbReference type="SUPFAM" id="SSF55729">
    <property type="entry name" value="Acyl-CoA N-acyltransferases (Nat)"/>
    <property type="match status" value="1"/>
</dbReference>
<keyword evidence="5" id="KW-1185">Reference proteome</keyword>
<gene>
    <name evidence="4" type="ORF">QO010_002038</name>
</gene>
<dbReference type="CDD" id="cd04301">
    <property type="entry name" value="NAT_SF"/>
    <property type="match status" value="1"/>
</dbReference>
<name>A0ABU0IQG4_9CAUL</name>
<evidence type="ECO:0000313" key="5">
    <source>
        <dbReference type="Proteomes" id="UP001228905"/>
    </source>
</evidence>
<dbReference type="PANTHER" id="PTHR43877">
    <property type="entry name" value="AMINOALKYLPHOSPHONATE N-ACETYLTRANSFERASE-RELATED-RELATED"/>
    <property type="match status" value="1"/>
</dbReference>
<accession>A0ABU0IQG4</accession>
<dbReference type="EMBL" id="JAUSVS010000003">
    <property type="protein sequence ID" value="MDQ0464257.1"/>
    <property type="molecule type" value="Genomic_DNA"/>
</dbReference>
<dbReference type="InterPro" id="IPR000182">
    <property type="entry name" value="GNAT_dom"/>
</dbReference>
<dbReference type="PROSITE" id="PS51186">
    <property type="entry name" value="GNAT"/>
    <property type="match status" value="1"/>
</dbReference>
<dbReference type="InterPro" id="IPR016181">
    <property type="entry name" value="Acyl_CoA_acyltransferase"/>
</dbReference>
<dbReference type="Pfam" id="PF13508">
    <property type="entry name" value="Acetyltransf_7"/>
    <property type="match status" value="1"/>
</dbReference>
<dbReference type="PANTHER" id="PTHR43877:SF1">
    <property type="entry name" value="ACETYLTRANSFERASE"/>
    <property type="match status" value="1"/>
</dbReference>
<dbReference type="Gene3D" id="3.40.630.30">
    <property type="match status" value="1"/>
</dbReference>
<keyword evidence="2" id="KW-0012">Acyltransferase</keyword>
<feature type="domain" description="N-acetyltransferase" evidence="3">
    <location>
        <begin position="13"/>
        <end position="178"/>
    </location>
</feature>